<keyword evidence="2" id="KW-1185">Reference proteome</keyword>
<sequence length="492" mass="56226">MEETKGRKLKSKVWDEFTKYKREDGIERAACSICEKEFDGSSKKGTTHLKNHLESKKCRAKRKGDDINIGGDQDKSIKTRDLAAGDLIKQIFNAEGDLENFIEAVKRTCFDWKVDGNICCVVDFGRLKDDDNQIEKTNSWFSQRGSLPFGGFLYDVNDLLSDVDILLSESCAIDRIRRCVDYGYKTTISNKLNLQTASAIASSKGKKAIFKDAPLLQNRFNYHEIGVGLKEAFCEVEKIDPYFRSINLSKEKWDEATATLEHLKAFNGHCWYGAKNINITPIVDFPKLAYMHKILAITVFLPTPSNISGDCGVCKNGSLKKFVDTYWTKYYLVISIILDPRSKMDFVHLCYEEIYGCADADGYLEKIIKYFRDIFAKYYGSSKPYRMLDIMGRPCSTDSSEIDRYLQDLKVPAVAENFDVLAWWRGSAPFFPTLARMARDYFAIPIIYGRKSTIDFTLRDDICSIINSEIDGEIVQALTCLKGWYRKDIKTK</sequence>
<accession>A0ACB8MCV4</accession>
<gene>
    <name evidence="1" type="ORF">KPL71_009307</name>
</gene>
<protein>
    <submittedName>
        <fullName evidence="1">Uncharacterized protein</fullName>
    </submittedName>
</protein>
<dbReference type="EMBL" id="CM039172">
    <property type="protein sequence ID" value="KAH9783427.1"/>
    <property type="molecule type" value="Genomic_DNA"/>
</dbReference>
<evidence type="ECO:0000313" key="1">
    <source>
        <dbReference type="EMBL" id="KAH9783427.1"/>
    </source>
</evidence>
<name>A0ACB8MCV4_CITSI</name>
<comment type="caution">
    <text evidence="1">The sequence shown here is derived from an EMBL/GenBank/DDBJ whole genome shotgun (WGS) entry which is preliminary data.</text>
</comment>
<evidence type="ECO:0000313" key="2">
    <source>
        <dbReference type="Proteomes" id="UP000829398"/>
    </source>
</evidence>
<dbReference type="Proteomes" id="UP000829398">
    <property type="component" value="Chromosome 3"/>
</dbReference>
<proteinExistence type="predicted"/>
<reference evidence="2" key="1">
    <citation type="journal article" date="2023" name="Hortic. Res.">
        <title>A chromosome-level phased genome enabling allele-level studies in sweet orange: a case study on citrus Huanglongbing tolerance.</title>
        <authorList>
            <person name="Wu B."/>
            <person name="Yu Q."/>
            <person name="Deng Z."/>
            <person name="Duan Y."/>
            <person name="Luo F."/>
            <person name="Gmitter F. Jr."/>
        </authorList>
    </citation>
    <scope>NUCLEOTIDE SEQUENCE [LARGE SCALE GENOMIC DNA]</scope>
    <source>
        <strain evidence="2">cv. Valencia</strain>
    </source>
</reference>
<organism evidence="1 2">
    <name type="scientific">Citrus sinensis</name>
    <name type="common">Sweet orange</name>
    <name type="synonym">Citrus aurantium var. sinensis</name>
    <dbReference type="NCBI Taxonomy" id="2711"/>
    <lineage>
        <taxon>Eukaryota</taxon>
        <taxon>Viridiplantae</taxon>
        <taxon>Streptophyta</taxon>
        <taxon>Embryophyta</taxon>
        <taxon>Tracheophyta</taxon>
        <taxon>Spermatophyta</taxon>
        <taxon>Magnoliopsida</taxon>
        <taxon>eudicotyledons</taxon>
        <taxon>Gunneridae</taxon>
        <taxon>Pentapetalae</taxon>
        <taxon>rosids</taxon>
        <taxon>malvids</taxon>
        <taxon>Sapindales</taxon>
        <taxon>Rutaceae</taxon>
        <taxon>Aurantioideae</taxon>
        <taxon>Citrus</taxon>
    </lineage>
</organism>